<protein>
    <recommendedName>
        <fullName evidence="3">Peptidase M56 domain-containing protein</fullName>
    </recommendedName>
</protein>
<evidence type="ECO:0000313" key="5">
    <source>
        <dbReference type="Proteomes" id="UP000239747"/>
    </source>
</evidence>
<feature type="transmembrane region" description="Helical" evidence="2">
    <location>
        <begin position="35"/>
        <end position="58"/>
    </location>
</feature>
<dbReference type="Proteomes" id="UP000239747">
    <property type="component" value="Unassembled WGS sequence"/>
</dbReference>
<dbReference type="PANTHER" id="PTHR34978">
    <property type="entry name" value="POSSIBLE SENSOR-TRANSDUCER PROTEIN BLAR"/>
    <property type="match status" value="1"/>
</dbReference>
<evidence type="ECO:0000313" key="4">
    <source>
        <dbReference type="EMBL" id="PQJ31116.1"/>
    </source>
</evidence>
<dbReference type="CDD" id="cd07341">
    <property type="entry name" value="M56_BlaR1_MecR1_like"/>
    <property type="match status" value="1"/>
</dbReference>
<organism evidence="4 5">
    <name type="scientific">Nonlabens arenilitoris</name>
    <dbReference type="NCBI Taxonomy" id="1217969"/>
    <lineage>
        <taxon>Bacteria</taxon>
        <taxon>Pseudomonadati</taxon>
        <taxon>Bacteroidota</taxon>
        <taxon>Flavobacteriia</taxon>
        <taxon>Flavobacteriales</taxon>
        <taxon>Flavobacteriaceae</taxon>
        <taxon>Nonlabens</taxon>
    </lineage>
</organism>
<feature type="transmembrane region" description="Helical" evidence="2">
    <location>
        <begin position="173"/>
        <end position="194"/>
    </location>
</feature>
<evidence type="ECO:0000259" key="3">
    <source>
        <dbReference type="Pfam" id="PF05569"/>
    </source>
</evidence>
<dbReference type="InterPro" id="IPR052173">
    <property type="entry name" value="Beta-lactam_resp_regulator"/>
</dbReference>
<keyword evidence="2" id="KW-1133">Transmembrane helix</keyword>
<keyword evidence="5" id="KW-1185">Reference proteome</keyword>
<accession>A0A2S7U821</accession>
<feature type="region of interest" description="Disordered" evidence="1">
    <location>
        <begin position="575"/>
        <end position="596"/>
    </location>
</feature>
<keyword evidence="2" id="KW-0812">Transmembrane</keyword>
<sequence>MEHFLINSSTCLFVLWLFYKLVLENTSWHQWKRYYLLASILIALAIPFIVVKTIVIPIENGPMIDFATSTVVTEIVAQQQLQLDWKSMIWAIYGIGVFIMLWRFIKNLRAFRIQEQDEVSPYSQYQLILRNTFTVPHSFLQRIFVSKKQYEQNLIPTAVLEHEKAHLDQKHSLDILFIEMLLILFWFNPLLYIIRFSIKLNHEFLADKAVIDQGMDTVAYQTTLLNYTQHSHSAALANTFNFPIIKKRFHIMKTQTSQASLIFRSLALIPILALLTISCGKEETEFQEIEEILEIEEVVDNSHKTEIIEVYEVLENLTPEHIEEYNKLAIKHQKYMDENKSLIVFKDETQHMQTIFHSMSEDQQSSNQPWPYLGRGNNLKAGQIPPPPPPAPSAIEYINKHKNELNYYLREDQITADIAIKIIKEVGQAGVEISPDDKGVMSIKILETEHNKEKLPPPPPPRKTKTVSEKEFAIYNDWAKKVNEQNKVAKQNGNNEYAIIKQEDFEKYKSIYDRMSTSQKSEAQPLPTIPPPPAPLNQQGYIKVDEKIYFYTTKTGDQNLYDRKGNVIKIKGKKVTQIDPNDLPPPPPPANESQQLSNKELEEYNWLLNRHKEFLKNEKRIVVFKADTNRMIYLYNSMSLEQRSKNQAWHYLYKVNKEKAAKILPPLVQ</sequence>
<evidence type="ECO:0000256" key="2">
    <source>
        <dbReference type="SAM" id="Phobius"/>
    </source>
</evidence>
<keyword evidence="2" id="KW-0472">Membrane</keyword>
<proteinExistence type="predicted"/>
<feature type="domain" description="Peptidase M56" evidence="3">
    <location>
        <begin position="29"/>
        <end position="233"/>
    </location>
</feature>
<reference evidence="4 5" key="1">
    <citation type="submission" date="2017-01" db="EMBL/GenBank/DDBJ databases">
        <title>Trade-off between light-utilization and light-protection in marine flavobacteria.</title>
        <authorList>
            <person name="Kumagai Y."/>
            <person name="Yoshizawa S."/>
            <person name="Kogure K."/>
            <person name="Iwasaki W."/>
        </authorList>
    </citation>
    <scope>NUCLEOTIDE SEQUENCE [LARGE SCALE GENOMIC DNA]</scope>
    <source>
        <strain evidence="4 5">KCTC 32109</strain>
    </source>
</reference>
<dbReference type="OrthoDB" id="1522859at2"/>
<comment type="caution">
    <text evidence="4">The sequence shown here is derived from an EMBL/GenBank/DDBJ whole genome shotgun (WGS) entry which is preliminary data.</text>
</comment>
<feature type="transmembrane region" description="Helical" evidence="2">
    <location>
        <begin position="88"/>
        <end position="105"/>
    </location>
</feature>
<dbReference type="Pfam" id="PF05569">
    <property type="entry name" value="Peptidase_M56"/>
    <property type="match status" value="1"/>
</dbReference>
<feature type="transmembrane region" description="Helical" evidence="2">
    <location>
        <begin position="6"/>
        <end position="23"/>
    </location>
</feature>
<gene>
    <name evidence="4" type="ORF">BST92_03880</name>
</gene>
<dbReference type="AlphaFoldDB" id="A0A2S7U821"/>
<dbReference type="EMBL" id="MTPW01000001">
    <property type="protein sequence ID" value="PQJ31116.1"/>
    <property type="molecule type" value="Genomic_DNA"/>
</dbReference>
<dbReference type="InterPro" id="IPR008756">
    <property type="entry name" value="Peptidase_M56"/>
</dbReference>
<evidence type="ECO:0000256" key="1">
    <source>
        <dbReference type="SAM" id="MobiDB-lite"/>
    </source>
</evidence>
<name>A0A2S7U821_9FLAO</name>
<dbReference type="PANTHER" id="PTHR34978:SF3">
    <property type="entry name" value="SLR0241 PROTEIN"/>
    <property type="match status" value="1"/>
</dbReference>
<dbReference type="RefSeq" id="WP_105070266.1">
    <property type="nucleotide sequence ID" value="NZ_MTPW01000001.1"/>
</dbReference>